<gene>
    <name evidence="3" type="ORF">BDP27DRAFT_1375445</name>
</gene>
<organism evidence="3 4">
    <name type="scientific">Rhodocollybia butyracea</name>
    <dbReference type="NCBI Taxonomy" id="206335"/>
    <lineage>
        <taxon>Eukaryota</taxon>
        <taxon>Fungi</taxon>
        <taxon>Dikarya</taxon>
        <taxon>Basidiomycota</taxon>
        <taxon>Agaricomycotina</taxon>
        <taxon>Agaricomycetes</taxon>
        <taxon>Agaricomycetidae</taxon>
        <taxon>Agaricales</taxon>
        <taxon>Marasmiineae</taxon>
        <taxon>Omphalotaceae</taxon>
        <taxon>Rhodocollybia</taxon>
    </lineage>
</organism>
<feature type="region of interest" description="Disordered" evidence="2">
    <location>
        <begin position="1"/>
        <end position="51"/>
    </location>
</feature>
<sequence length="224" mass="25673">MTKPTPHRETTFPMDTTGGDIDDAGSSSAEVSDSDSSAGGQADLTECDGHFPEGHDVWESRGLAGWWEEPDLPVVSEQARITLLRELRADWFNLPVLPWHKNDSPDLRYDHLQSEDWAHLQLFLCSEAAREANAGVPTLHWAQLFARIDEAKRVRAKFRHRARRHDLRTHALRDQIKALQCQLEEAERNRQHELAKSNRARDVSQSLNKLVFIYRTRAVTESFQ</sequence>
<comment type="caution">
    <text evidence="3">The sequence shown here is derived from an EMBL/GenBank/DDBJ whole genome shotgun (WGS) entry which is preliminary data.</text>
</comment>
<protein>
    <submittedName>
        <fullName evidence="3">Uncharacterized protein</fullName>
    </submittedName>
</protein>
<evidence type="ECO:0000313" key="4">
    <source>
        <dbReference type="Proteomes" id="UP000772434"/>
    </source>
</evidence>
<reference evidence="3" key="1">
    <citation type="submission" date="2020-11" db="EMBL/GenBank/DDBJ databases">
        <authorList>
            <consortium name="DOE Joint Genome Institute"/>
            <person name="Ahrendt S."/>
            <person name="Riley R."/>
            <person name="Andreopoulos W."/>
            <person name="Labutti K."/>
            <person name="Pangilinan J."/>
            <person name="Ruiz-Duenas F.J."/>
            <person name="Barrasa J.M."/>
            <person name="Sanchez-Garcia M."/>
            <person name="Camarero S."/>
            <person name="Miyauchi S."/>
            <person name="Serrano A."/>
            <person name="Linde D."/>
            <person name="Babiker R."/>
            <person name="Drula E."/>
            <person name="Ayuso-Fernandez I."/>
            <person name="Pacheco R."/>
            <person name="Padilla G."/>
            <person name="Ferreira P."/>
            <person name="Barriuso J."/>
            <person name="Kellner H."/>
            <person name="Castanera R."/>
            <person name="Alfaro M."/>
            <person name="Ramirez L."/>
            <person name="Pisabarro A.G."/>
            <person name="Kuo A."/>
            <person name="Tritt A."/>
            <person name="Lipzen A."/>
            <person name="He G."/>
            <person name="Yan M."/>
            <person name="Ng V."/>
            <person name="Cullen D."/>
            <person name="Martin F."/>
            <person name="Rosso M.-N."/>
            <person name="Henrissat B."/>
            <person name="Hibbett D."/>
            <person name="Martinez A.T."/>
            <person name="Grigoriev I.V."/>
        </authorList>
    </citation>
    <scope>NUCLEOTIDE SEQUENCE</scope>
    <source>
        <strain evidence="3">AH 40177</strain>
    </source>
</reference>
<accession>A0A9P5TVJ4</accession>
<feature type="coiled-coil region" evidence="1">
    <location>
        <begin position="169"/>
        <end position="203"/>
    </location>
</feature>
<name>A0A9P5TVJ4_9AGAR</name>
<feature type="compositionally biased region" description="Basic and acidic residues" evidence="2">
    <location>
        <begin position="1"/>
        <end position="10"/>
    </location>
</feature>
<keyword evidence="4" id="KW-1185">Reference proteome</keyword>
<dbReference type="EMBL" id="JADNRY010000690">
    <property type="protein sequence ID" value="KAF9029756.1"/>
    <property type="molecule type" value="Genomic_DNA"/>
</dbReference>
<evidence type="ECO:0000256" key="2">
    <source>
        <dbReference type="SAM" id="MobiDB-lite"/>
    </source>
</evidence>
<evidence type="ECO:0000256" key="1">
    <source>
        <dbReference type="SAM" id="Coils"/>
    </source>
</evidence>
<feature type="compositionally biased region" description="Low complexity" evidence="2">
    <location>
        <begin position="24"/>
        <end position="37"/>
    </location>
</feature>
<dbReference type="Proteomes" id="UP000772434">
    <property type="component" value="Unassembled WGS sequence"/>
</dbReference>
<keyword evidence="1" id="KW-0175">Coiled coil</keyword>
<proteinExistence type="predicted"/>
<evidence type="ECO:0000313" key="3">
    <source>
        <dbReference type="EMBL" id="KAF9029756.1"/>
    </source>
</evidence>
<dbReference type="AlphaFoldDB" id="A0A9P5TVJ4"/>